<name>A0A4C1TMW6_EUMVA</name>
<evidence type="ECO:0000313" key="2">
    <source>
        <dbReference type="Proteomes" id="UP000299102"/>
    </source>
</evidence>
<dbReference type="AlphaFoldDB" id="A0A4C1TMW6"/>
<dbReference type="EMBL" id="BGZK01000067">
    <property type="protein sequence ID" value="GBP14837.1"/>
    <property type="molecule type" value="Genomic_DNA"/>
</dbReference>
<organism evidence="1 2">
    <name type="scientific">Eumeta variegata</name>
    <name type="common">Bagworm moth</name>
    <name type="synonym">Eumeta japonica</name>
    <dbReference type="NCBI Taxonomy" id="151549"/>
    <lineage>
        <taxon>Eukaryota</taxon>
        <taxon>Metazoa</taxon>
        <taxon>Ecdysozoa</taxon>
        <taxon>Arthropoda</taxon>
        <taxon>Hexapoda</taxon>
        <taxon>Insecta</taxon>
        <taxon>Pterygota</taxon>
        <taxon>Neoptera</taxon>
        <taxon>Endopterygota</taxon>
        <taxon>Lepidoptera</taxon>
        <taxon>Glossata</taxon>
        <taxon>Ditrysia</taxon>
        <taxon>Tineoidea</taxon>
        <taxon>Psychidae</taxon>
        <taxon>Oiketicinae</taxon>
        <taxon>Eumeta</taxon>
    </lineage>
</organism>
<evidence type="ECO:0000313" key="1">
    <source>
        <dbReference type="EMBL" id="GBP14837.1"/>
    </source>
</evidence>
<reference evidence="1 2" key="1">
    <citation type="journal article" date="2019" name="Commun. Biol.">
        <title>The bagworm genome reveals a unique fibroin gene that provides high tensile strength.</title>
        <authorList>
            <person name="Kono N."/>
            <person name="Nakamura H."/>
            <person name="Ohtoshi R."/>
            <person name="Tomita M."/>
            <person name="Numata K."/>
            <person name="Arakawa K."/>
        </authorList>
    </citation>
    <scope>NUCLEOTIDE SEQUENCE [LARGE SCALE GENOMIC DNA]</scope>
</reference>
<protein>
    <submittedName>
        <fullName evidence="1">Uncharacterized protein</fullName>
    </submittedName>
</protein>
<dbReference type="Proteomes" id="UP000299102">
    <property type="component" value="Unassembled WGS sequence"/>
</dbReference>
<gene>
    <name evidence="1" type="ORF">EVAR_75426_1</name>
</gene>
<comment type="caution">
    <text evidence="1">The sequence shown here is derived from an EMBL/GenBank/DDBJ whole genome shotgun (WGS) entry which is preliminary data.</text>
</comment>
<accession>A0A4C1TMW6</accession>
<proteinExistence type="predicted"/>
<sequence length="121" mass="14139">MIERKSAIEILLPVQALRTIHKNEFIIRITSIVFLLLFKLMSRPQIGHRDLELWRLLELSATRTNFTRNPLAVQRNRYDFNNWPSATARSRWANIVGDGRSRARCRARAVECLTCFTNESP</sequence>
<keyword evidence="2" id="KW-1185">Reference proteome</keyword>